<dbReference type="AlphaFoldDB" id="A0A0A9A2Z5"/>
<reference evidence="1" key="2">
    <citation type="journal article" date="2015" name="Data Brief">
        <title>Shoot transcriptome of the giant reed, Arundo donax.</title>
        <authorList>
            <person name="Barrero R.A."/>
            <person name="Guerrero F.D."/>
            <person name="Moolhuijzen P."/>
            <person name="Goolsby J.A."/>
            <person name="Tidwell J."/>
            <person name="Bellgard S.E."/>
            <person name="Bellgard M.I."/>
        </authorList>
    </citation>
    <scope>NUCLEOTIDE SEQUENCE</scope>
    <source>
        <tissue evidence="1">Shoot tissue taken approximately 20 cm above the soil surface</tissue>
    </source>
</reference>
<accession>A0A0A9A2Z5</accession>
<organism evidence="1">
    <name type="scientific">Arundo donax</name>
    <name type="common">Giant reed</name>
    <name type="synonym">Donax arundinaceus</name>
    <dbReference type="NCBI Taxonomy" id="35708"/>
    <lineage>
        <taxon>Eukaryota</taxon>
        <taxon>Viridiplantae</taxon>
        <taxon>Streptophyta</taxon>
        <taxon>Embryophyta</taxon>
        <taxon>Tracheophyta</taxon>
        <taxon>Spermatophyta</taxon>
        <taxon>Magnoliopsida</taxon>
        <taxon>Liliopsida</taxon>
        <taxon>Poales</taxon>
        <taxon>Poaceae</taxon>
        <taxon>PACMAD clade</taxon>
        <taxon>Arundinoideae</taxon>
        <taxon>Arundineae</taxon>
        <taxon>Arundo</taxon>
    </lineage>
</organism>
<reference evidence="1" key="1">
    <citation type="submission" date="2014-09" db="EMBL/GenBank/DDBJ databases">
        <authorList>
            <person name="Magalhaes I.L.F."/>
            <person name="Oliveira U."/>
            <person name="Santos F.R."/>
            <person name="Vidigal T.H.D.A."/>
            <person name="Brescovit A.D."/>
            <person name="Santos A.J."/>
        </authorList>
    </citation>
    <scope>NUCLEOTIDE SEQUENCE</scope>
    <source>
        <tissue evidence="1">Shoot tissue taken approximately 20 cm above the soil surface</tissue>
    </source>
</reference>
<name>A0A0A9A2Z5_ARUDO</name>
<proteinExistence type="predicted"/>
<evidence type="ECO:0000313" key="1">
    <source>
        <dbReference type="EMBL" id="JAD43380.1"/>
    </source>
</evidence>
<protein>
    <submittedName>
        <fullName evidence="1">Uncharacterized protein</fullName>
    </submittedName>
</protein>
<sequence>MFLAKRWLVRWYGTCCLVANIHSSSLFKHKSVGFIWNFQYFIP</sequence>
<dbReference type="EMBL" id="GBRH01254515">
    <property type="protein sequence ID" value="JAD43380.1"/>
    <property type="molecule type" value="Transcribed_RNA"/>
</dbReference>